<evidence type="ECO:0000313" key="7">
    <source>
        <dbReference type="Proteomes" id="UP000886822"/>
    </source>
</evidence>
<evidence type="ECO:0000256" key="3">
    <source>
        <dbReference type="ARBA" id="ARBA00023163"/>
    </source>
</evidence>
<gene>
    <name evidence="6" type="ORF">H9875_04185</name>
</gene>
<dbReference type="AlphaFoldDB" id="A0A9D1QRR9"/>
<dbReference type="EMBL" id="DXGJ01000030">
    <property type="protein sequence ID" value="HIW71808.1"/>
    <property type="molecule type" value="Genomic_DNA"/>
</dbReference>
<evidence type="ECO:0000259" key="5">
    <source>
        <dbReference type="PROSITE" id="PS50977"/>
    </source>
</evidence>
<dbReference type="GO" id="GO:0000976">
    <property type="term" value="F:transcription cis-regulatory region binding"/>
    <property type="evidence" value="ECO:0007669"/>
    <property type="project" value="TreeGrafter"/>
</dbReference>
<evidence type="ECO:0000256" key="1">
    <source>
        <dbReference type="ARBA" id="ARBA00023015"/>
    </source>
</evidence>
<feature type="DNA-binding region" description="H-T-H motif" evidence="4">
    <location>
        <begin position="28"/>
        <end position="47"/>
    </location>
</feature>
<dbReference type="Proteomes" id="UP000886822">
    <property type="component" value="Unassembled WGS sequence"/>
</dbReference>
<reference evidence="6" key="1">
    <citation type="journal article" date="2021" name="PeerJ">
        <title>Extensive microbial diversity within the chicken gut microbiome revealed by metagenomics and culture.</title>
        <authorList>
            <person name="Gilroy R."/>
            <person name="Ravi A."/>
            <person name="Getino M."/>
            <person name="Pursley I."/>
            <person name="Horton D.L."/>
            <person name="Alikhan N.F."/>
            <person name="Baker D."/>
            <person name="Gharbi K."/>
            <person name="Hall N."/>
            <person name="Watson M."/>
            <person name="Adriaenssens E.M."/>
            <person name="Foster-Nyarko E."/>
            <person name="Jarju S."/>
            <person name="Secka A."/>
            <person name="Antonio M."/>
            <person name="Oren A."/>
            <person name="Chaudhuri R.R."/>
            <person name="La Ragione R."/>
            <person name="Hildebrand F."/>
            <person name="Pallen M.J."/>
        </authorList>
    </citation>
    <scope>NUCLEOTIDE SEQUENCE</scope>
    <source>
        <strain evidence="6">CHK173-259</strain>
    </source>
</reference>
<keyword evidence="3" id="KW-0804">Transcription</keyword>
<dbReference type="InterPro" id="IPR036271">
    <property type="entry name" value="Tet_transcr_reg_TetR-rel_C_sf"/>
</dbReference>
<evidence type="ECO:0000256" key="2">
    <source>
        <dbReference type="ARBA" id="ARBA00023125"/>
    </source>
</evidence>
<dbReference type="GO" id="GO:0003700">
    <property type="term" value="F:DNA-binding transcription factor activity"/>
    <property type="evidence" value="ECO:0007669"/>
    <property type="project" value="TreeGrafter"/>
</dbReference>
<dbReference type="Pfam" id="PF00440">
    <property type="entry name" value="TetR_N"/>
    <property type="match status" value="1"/>
</dbReference>
<keyword evidence="2 4" id="KW-0238">DNA-binding</keyword>
<dbReference type="PRINTS" id="PR00455">
    <property type="entry name" value="HTHTETR"/>
</dbReference>
<accession>A0A9D1QRR9</accession>
<dbReference type="Gene3D" id="1.10.357.10">
    <property type="entry name" value="Tetracycline Repressor, domain 2"/>
    <property type="match status" value="1"/>
</dbReference>
<dbReference type="PANTHER" id="PTHR30055:SF234">
    <property type="entry name" value="HTH-TYPE TRANSCRIPTIONAL REGULATOR BETI"/>
    <property type="match status" value="1"/>
</dbReference>
<evidence type="ECO:0000313" key="6">
    <source>
        <dbReference type="EMBL" id="HIW71808.1"/>
    </source>
</evidence>
<dbReference type="InterPro" id="IPR001647">
    <property type="entry name" value="HTH_TetR"/>
</dbReference>
<reference evidence="6" key="2">
    <citation type="submission" date="2021-04" db="EMBL/GenBank/DDBJ databases">
        <authorList>
            <person name="Gilroy R."/>
        </authorList>
    </citation>
    <scope>NUCLEOTIDE SEQUENCE</scope>
    <source>
        <strain evidence="6">CHK173-259</strain>
    </source>
</reference>
<dbReference type="InterPro" id="IPR009057">
    <property type="entry name" value="Homeodomain-like_sf"/>
</dbReference>
<dbReference type="SUPFAM" id="SSF46689">
    <property type="entry name" value="Homeodomain-like"/>
    <property type="match status" value="1"/>
</dbReference>
<name>A0A9D1QRR9_9LACO</name>
<dbReference type="InterPro" id="IPR050109">
    <property type="entry name" value="HTH-type_TetR-like_transc_reg"/>
</dbReference>
<comment type="caution">
    <text evidence="6">The sequence shown here is derived from an EMBL/GenBank/DDBJ whole genome shotgun (WGS) entry which is preliminary data.</text>
</comment>
<proteinExistence type="predicted"/>
<keyword evidence="1" id="KW-0805">Transcription regulation</keyword>
<dbReference type="SUPFAM" id="SSF48498">
    <property type="entry name" value="Tetracyclin repressor-like, C-terminal domain"/>
    <property type="match status" value="1"/>
</dbReference>
<evidence type="ECO:0000256" key="4">
    <source>
        <dbReference type="PROSITE-ProRule" id="PRU00335"/>
    </source>
</evidence>
<sequence length="195" mass="22102">MASKQTTDERILAAFSTLVLESGYQGATTRKIAAAAGINESTVFRHYQDKHSILQELVNTYLKDIDQIDADFEATGDIEVDLGKIARLYVDFVQAHKPIVLLGLREAYLFPEISQAVKRLPMRLRDRLLDSFHRMVQTGEIRADVDVAEEASNFILINYGNMVFNSIYPDDDDGMGIPKERFMQENVKTFATHLK</sequence>
<dbReference type="PROSITE" id="PS50977">
    <property type="entry name" value="HTH_TETR_2"/>
    <property type="match status" value="1"/>
</dbReference>
<dbReference type="PANTHER" id="PTHR30055">
    <property type="entry name" value="HTH-TYPE TRANSCRIPTIONAL REGULATOR RUTR"/>
    <property type="match status" value="1"/>
</dbReference>
<organism evidence="6 7">
    <name type="scientific">Candidatus Levilactobacillus faecigallinarum</name>
    <dbReference type="NCBI Taxonomy" id="2838638"/>
    <lineage>
        <taxon>Bacteria</taxon>
        <taxon>Bacillati</taxon>
        <taxon>Bacillota</taxon>
        <taxon>Bacilli</taxon>
        <taxon>Lactobacillales</taxon>
        <taxon>Lactobacillaceae</taxon>
        <taxon>Levilactobacillus</taxon>
    </lineage>
</organism>
<protein>
    <submittedName>
        <fullName evidence="6">TetR/AcrR family transcriptional regulator</fullName>
    </submittedName>
</protein>
<feature type="domain" description="HTH tetR-type" evidence="5">
    <location>
        <begin position="5"/>
        <end position="65"/>
    </location>
</feature>